<dbReference type="AlphaFoldDB" id="A0A0V0QJ16"/>
<dbReference type="EMBL" id="LDAU01000157">
    <property type="protein sequence ID" value="KRX02183.1"/>
    <property type="molecule type" value="Genomic_DNA"/>
</dbReference>
<protein>
    <submittedName>
        <fullName evidence="1">Uncharacterized protein</fullName>
    </submittedName>
</protein>
<evidence type="ECO:0000313" key="2">
    <source>
        <dbReference type="Proteomes" id="UP000054937"/>
    </source>
</evidence>
<dbReference type="InParanoid" id="A0A0V0QJ16"/>
<evidence type="ECO:0000313" key="1">
    <source>
        <dbReference type="EMBL" id="KRX02183.1"/>
    </source>
</evidence>
<proteinExistence type="predicted"/>
<sequence>MTYRAQSELEYDPVKDGQEGEIIANAFKFVEYINSNQLKNYERSDKLVYLGINLFMEQFFNITLDRVEVIGEMGKNEDDPNEDYDEYTTGYMSSVKYIKSEASNKIRKIISESSKYDFVECQDCGS</sequence>
<accession>A0A0V0QJ16</accession>
<organism evidence="1 2">
    <name type="scientific">Pseudocohnilembus persalinus</name>
    <name type="common">Ciliate</name>
    <dbReference type="NCBI Taxonomy" id="266149"/>
    <lineage>
        <taxon>Eukaryota</taxon>
        <taxon>Sar</taxon>
        <taxon>Alveolata</taxon>
        <taxon>Ciliophora</taxon>
        <taxon>Intramacronucleata</taxon>
        <taxon>Oligohymenophorea</taxon>
        <taxon>Scuticociliatia</taxon>
        <taxon>Philasterida</taxon>
        <taxon>Pseudocohnilembidae</taxon>
        <taxon>Pseudocohnilembus</taxon>
    </lineage>
</organism>
<name>A0A0V0QJ16_PSEPJ</name>
<comment type="caution">
    <text evidence="1">The sequence shown here is derived from an EMBL/GenBank/DDBJ whole genome shotgun (WGS) entry which is preliminary data.</text>
</comment>
<keyword evidence="2" id="KW-1185">Reference proteome</keyword>
<reference evidence="1 2" key="1">
    <citation type="journal article" date="2015" name="Sci. Rep.">
        <title>Genome of the facultative scuticociliatosis pathogen Pseudocohnilembus persalinus provides insight into its virulence through horizontal gene transfer.</title>
        <authorList>
            <person name="Xiong J."/>
            <person name="Wang G."/>
            <person name="Cheng J."/>
            <person name="Tian M."/>
            <person name="Pan X."/>
            <person name="Warren A."/>
            <person name="Jiang C."/>
            <person name="Yuan D."/>
            <person name="Miao W."/>
        </authorList>
    </citation>
    <scope>NUCLEOTIDE SEQUENCE [LARGE SCALE GENOMIC DNA]</scope>
    <source>
        <strain evidence="1">36N120E</strain>
    </source>
</reference>
<gene>
    <name evidence="1" type="ORF">PPERSA_06378</name>
</gene>
<dbReference type="Proteomes" id="UP000054937">
    <property type="component" value="Unassembled WGS sequence"/>
</dbReference>